<dbReference type="EMBL" id="FQWS01000001">
    <property type="protein sequence ID" value="SHG85257.1"/>
    <property type="molecule type" value="Genomic_DNA"/>
</dbReference>
<name>A0A1M5N712_9FLAO</name>
<gene>
    <name evidence="2" type="ORF">SAMN05444148_1101</name>
</gene>
<organism evidence="2 3">
    <name type="scientific">Winogradskyella jejuensis</name>
    <dbReference type="NCBI Taxonomy" id="1089305"/>
    <lineage>
        <taxon>Bacteria</taxon>
        <taxon>Pseudomonadati</taxon>
        <taxon>Bacteroidota</taxon>
        <taxon>Flavobacteriia</taxon>
        <taxon>Flavobacteriales</taxon>
        <taxon>Flavobacteriaceae</taxon>
        <taxon>Winogradskyella</taxon>
    </lineage>
</organism>
<keyword evidence="1" id="KW-1133">Transmembrane helix</keyword>
<feature type="transmembrane region" description="Helical" evidence="1">
    <location>
        <begin position="25"/>
        <end position="48"/>
    </location>
</feature>
<evidence type="ECO:0000256" key="1">
    <source>
        <dbReference type="SAM" id="Phobius"/>
    </source>
</evidence>
<dbReference type="RefSeq" id="WP_200777200.1">
    <property type="nucleotide sequence ID" value="NZ_FQWS01000001.1"/>
</dbReference>
<keyword evidence="1" id="KW-0472">Membrane</keyword>
<sequence length="58" mass="6642">MNFLIFLLQSVDIDQKLKEAPDNGYAIGVFIGTILPFLVLVAIAYAIYRNRKKRLKDN</sequence>
<evidence type="ECO:0000313" key="2">
    <source>
        <dbReference type="EMBL" id="SHG85257.1"/>
    </source>
</evidence>
<dbReference type="STRING" id="1089305.SAMN05444148_1101"/>
<accession>A0A1M5N712</accession>
<keyword evidence="3" id="KW-1185">Reference proteome</keyword>
<proteinExistence type="predicted"/>
<evidence type="ECO:0000313" key="3">
    <source>
        <dbReference type="Proteomes" id="UP000184522"/>
    </source>
</evidence>
<reference evidence="3" key="1">
    <citation type="submission" date="2016-11" db="EMBL/GenBank/DDBJ databases">
        <authorList>
            <person name="Varghese N."/>
            <person name="Submissions S."/>
        </authorList>
    </citation>
    <scope>NUCLEOTIDE SEQUENCE [LARGE SCALE GENOMIC DNA]</scope>
    <source>
        <strain evidence="3">DSM 25330</strain>
    </source>
</reference>
<keyword evidence="1" id="KW-0812">Transmembrane</keyword>
<dbReference type="AlphaFoldDB" id="A0A1M5N712"/>
<protein>
    <submittedName>
        <fullName evidence="2">Uncharacterized protein</fullName>
    </submittedName>
</protein>
<dbReference type="Proteomes" id="UP000184522">
    <property type="component" value="Unassembled WGS sequence"/>
</dbReference>